<dbReference type="EMBL" id="JARRAF010000013">
    <property type="protein sequence ID" value="MDK2124875.1"/>
    <property type="molecule type" value="Genomic_DNA"/>
</dbReference>
<sequence>MDFLKTLNDACRFLKIRAGEIKTDVRNYKLRLPDGGVLAIERPLSGDRLYLSSFVCFLGETSRFDKLLDTAFSLGFQHGDACFSASRLTGRVVLFRNLALSNISGEQLAYEITRFSKAHQTWVSAHDQTRRTLN</sequence>
<comment type="caution">
    <text evidence="1">The sequence shown here is derived from an EMBL/GenBank/DDBJ whole genome shotgun (WGS) entry which is preliminary data.</text>
</comment>
<name>A0ABT7DXT0_9NEIS</name>
<reference evidence="1" key="1">
    <citation type="submission" date="2023-03" db="EMBL/GenBank/DDBJ databases">
        <title>Chitinimonas shenzhenensis gen. nov., sp. nov., a novel member of family Burkholderiaceae isolated from activated sludge collected in Shen Zhen, China.</title>
        <authorList>
            <person name="Wang X."/>
        </authorList>
    </citation>
    <scope>NUCLEOTIDE SEQUENCE</scope>
    <source>
        <strain evidence="1">DQS-5</strain>
    </source>
</reference>
<gene>
    <name evidence="1" type="ORF">PZA18_12545</name>
</gene>
<dbReference type="Proteomes" id="UP001172778">
    <property type="component" value="Unassembled WGS sequence"/>
</dbReference>
<accession>A0ABT7DXT0</accession>
<protein>
    <submittedName>
        <fullName evidence="1">Type III secretion system chaperone</fullName>
    </submittedName>
</protein>
<dbReference type="RefSeq" id="WP_284101187.1">
    <property type="nucleotide sequence ID" value="NZ_JARRAF010000013.1"/>
</dbReference>
<dbReference type="CDD" id="cd16364">
    <property type="entry name" value="T3SC_I-like"/>
    <property type="match status" value="1"/>
</dbReference>
<dbReference type="SUPFAM" id="SSF69635">
    <property type="entry name" value="Type III secretory system chaperone-like"/>
    <property type="match status" value="1"/>
</dbReference>
<organism evidence="1 2">
    <name type="scientific">Parachitinimonas caeni</name>
    <dbReference type="NCBI Taxonomy" id="3031301"/>
    <lineage>
        <taxon>Bacteria</taxon>
        <taxon>Pseudomonadati</taxon>
        <taxon>Pseudomonadota</taxon>
        <taxon>Betaproteobacteria</taxon>
        <taxon>Neisseriales</taxon>
        <taxon>Chitinibacteraceae</taxon>
        <taxon>Parachitinimonas</taxon>
    </lineage>
</organism>
<evidence type="ECO:0000313" key="2">
    <source>
        <dbReference type="Proteomes" id="UP001172778"/>
    </source>
</evidence>
<evidence type="ECO:0000313" key="1">
    <source>
        <dbReference type="EMBL" id="MDK2124875.1"/>
    </source>
</evidence>
<proteinExistence type="predicted"/>
<dbReference type="Gene3D" id="3.30.1460.10">
    <property type="match status" value="1"/>
</dbReference>
<keyword evidence="2" id="KW-1185">Reference proteome</keyword>